<feature type="domain" description="Fe/B12 periplasmic-binding" evidence="6">
    <location>
        <begin position="67"/>
        <end position="327"/>
    </location>
</feature>
<comment type="similarity">
    <text evidence="2">Belongs to the bacterial solute-binding protein 8 family.</text>
</comment>
<dbReference type="Proteomes" id="UP000292302">
    <property type="component" value="Unassembled WGS sequence"/>
</dbReference>
<keyword evidence="4" id="KW-0410">Iron transport</keyword>
<keyword evidence="4" id="KW-0406">Ion transport</keyword>
<evidence type="ECO:0000259" key="6">
    <source>
        <dbReference type="PROSITE" id="PS50983"/>
    </source>
</evidence>
<keyword evidence="8" id="KW-1185">Reference proteome</keyword>
<dbReference type="SUPFAM" id="SSF53807">
    <property type="entry name" value="Helical backbone' metal receptor"/>
    <property type="match status" value="1"/>
</dbReference>
<dbReference type="GO" id="GO:1901678">
    <property type="term" value="P:iron coordination entity transport"/>
    <property type="evidence" value="ECO:0007669"/>
    <property type="project" value="UniProtKB-ARBA"/>
</dbReference>
<evidence type="ECO:0000256" key="4">
    <source>
        <dbReference type="ARBA" id="ARBA00022496"/>
    </source>
</evidence>
<sequence>MFPALRISARQPRPITTRSIIQVKKATLLTLLALAIAGCSHNTQQQPGTVSIAQADGQVEVVHDPKRVVTFDYGSYDSLIALGVGDRVIATPASVPPYLADKSGDLRDAGGMKTPDVDTVRSLQPELILVTGRQGESRAALQQIAPTLDMGIAADDYFTGVAHNVNLLGQIFGKSAEAKQALATLHDKAEKTRQIVASSGKRTLVLTHNDGRFSPTEQPVIYSLLQAPRTLPAPEPQAPDAPRQRPQPLTAEDIAAASPDVIFIIDRSAAIGATPLDVATLANSQLASTPAAQAKRIVYLDPPLWYLSGGGLQSLDLQIDQVLAAYR</sequence>
<reference evidence="7 8" key="1">
    <citation type="submission" date="2018-06" db="EMBL/GenBank/DDBJ databases">
        <title>Three novel Pseudomonas species isolated from symptomatic oak.</title>
        <authorList>
            <person name="Bueno-Gonzalez V."/>
            <person name="Brady C."/>
        </authorList>
    </citation>
    <scope>NUCLEOTIDE SEQUENCE [LARGE SCALE GENOMIC DNA]</scope>
    <source>
        <strain evidence="7 8">P9A</strain>
    </source>
</reference>
<comment type="subcellular location">
    <subcellularLocation>
        <location evidence="1">Cell envelope</location>
    </subcellularLocation>
</comment>
<dbReference type="OrthoDB" id="63946at2"/>
<dbReference type="Gene3D" id="3.40.50.1980">
    <property type="entry name" value="Nitrogenase molybdenum iron protein domain"/>
    <property type="match status" value="2"/>
</dbReference>
<dbReference type="InterPro" id="IPR051313">
    <property type="entry name" value="Bact_iron-sidero_bind"/>
</dbReference>
<dbReference type="InterPro" id="IPR002491">
    <property type="entry name" value="ABC_transptr_periplasmic_BD"/>
</dbReference>
<organism evidence="7 8">
    <name type="scientific">Phytopseudomonas daroniae</name>
    <dbReference type="NCBI Taxonomy" id="2487519"/>
    <lineage>
        <taxon>Bacteria</taxon>
        <taxon>Pseudomonadati</taxon>
        <taxon>Pseudomonadota</taxon>
        <taxon>Gammaproteobacteria</taxon>
        <taxon>Pseudomonadales</taxon>
        <taxon>Pseudomonadaceae</taxon>
        <taxon>Phytopseudomonas</taxon>
    </lineage>
</organism>
<dbReference type="PANTHER" id="PTHR30532:SF28">
    <property type="entry name" value="PETROBACTIN-BINDING PROTEIN YCLQ"/>
    <property type="match status" value="1"/>
</dbReference>
<dbReference type="PROSITE" id="PS50983">
    <property type="entry name" value="FE_B12_PBP"/>
    <property type="match status" value="1"/>
</dbReference>
<dbReference type="EMBL" id="QJUI01000025">
    <property type="protein sequence ID" value="TBU72393.1"/>
    <property type="molecule type" value="Genomic_DNA"/>
</dbReference>
<evidence type="ECO:0000256" key="1">
    <source>
        <dbReference type="ARBA" id="ARBA00004196"/>
    </source>
</evidence>
<dbReference type="GO" id="GO:0030288">
    <property type="term" value="C:outer membrane-bounded periplasmic space"/>
    <property type="evidence" value="ECO:0007669"/>
    <property type="project" value="TreeGrafter"/>
</dbReference>
<accession>A0A4Q9QG77</accession>
<evidence type="ECO:0000256" key="3">
    <source>
        <dbReference type="ARBA" id="ARBA00022448"/>
    </source>
</evidence>
<proteinExistence type="inferred from homology"/>
<keyword evidence="5" id="KW-0732">Signal</keyword>
<evidence type="ECO:0000256" key="5">
    <source>
        <dbReference type="ARBA" id="ARBA00022729"/>
    </source>
</evidence>
<name>A0A4Q9QG77_9GAMM</name>
<keyword evidence="4" id="KW-0408">Iron</keyword>
<dbReference type="AlphaFoldDB" id="A0A4Q9QG77"/>
<evidence type="ECO:0000256" key="2">
    <source>
        <dbReference type="ARBA" id="ARBA00008814"/>
    </source>
</evidence>
<comment type="caution">
    <text evidence="7">The sequence shown here is derived from an EMBL/GenBank/DDBJ whole genome shotgun (WGS) entry which is preliminary data.</text>
</comment>
<evidence type="ECO:0000313" key="8">
    <source>
        <dbReference type="Proteomes" id="UP000292302"/>
    </source>
</evidence>
<gene>
    <name evidence="7" type="ORF">DNK06_21915</name>
</gene>
<dbReference type="PANTHER" id="PTHR30532">
    <property type="entry name" value="IRON III DICITRATE-BINDING PERIPLASMIC PROTEIN"/>
    <property type="match status" value="1"/>
</dbReference>
<dbReference type="Pfam" id="PF01497">
    <property type="entry name" value="Peripla_BP_2"/>
    <property type="match status" value="1"/>
</dbReference>
<keyword evidence="3" id="KW-0813">Transport</keyword>
<evidence type="ECO:0000313" key="7">
    <source>
        <dbReference type="EMBL" id="TBU72393.1"/>
    </source>
</evidence>
<protein>
    <submittedName>
        <fullName evidence="7">Iron ABC transporter substrate-binding protein</fullName>
    </submittedName>
</protein>